<organism evidence="10 11">
    <name type="scientific">Tectimicrobiota bacterium</name>
    <dbReference type="NCBI Taxonomy" id="2528274"/>
    <lineage>
        <taxon>Bacteria</taxon>
        <taxon>Pseudomonadati</taxon>
        <taxon>Nitrospinota/Tectimicrobiota group</taxon>
        <taxon>Candidatus Tectimicrobiota</taxon>
    </lineage>
</organism>
<dbReference type="SMART" id="SM00382">
    <property type="entry name" value="AAA"/>
    <property type="match status" value="1"/>
</dbReference>
<reference evidence="10" key="1">
    <citation type="submission" date="2020-07" db="EMBL/GenBank/DDBJ databases">
        <title>Huge and variable diversity of episymbiotic CPR bacteria and DPANN archaea in groundwater ecosystems.</title>
        <authorList>
            <person name="He C.Y."/>
            <person name="Keren R."/>
            <person name="Whittaker M."/>
            <person name="Farag I.F."/>
            <person name="Doudna J."/>
            <person name="Cate J.H.D."/>
            <person name="Banfield J.F."/>
        </authorList>
    </citation>
    <scope>NUCLEOTIDE SEQUENCE</scope>
    <source>
        <strain evidence="10">NC_groundwater_1482_Ag_S-0.65um_47_24</strain>
    </source>
</reference>
<protein>
    <submittedName>
        <fullName evidence="10">Sigma-54-dependent Fis family transcriptional regulator</fullName>
    </submittedName>
</protein>
<dbReference type="InterPro" id="IPR025944">
    <property type="entry name" value="Sigma_54_int_dom_CS"/>
</dbReference>
<keyword evidence="6" id="KW-0804">Transcription</keyword>
<dbReference type="Gene3D" id="3.40.50.2300">
    <property type="match status" value="1"/>
</dbReference>
<dbReference type="InterPro" id="IPR025662">
    <property type="entry name" value="Sigma_54_int_dom_ATP-bd_1"/>
</dbReference>
<evidence type="ECO:0000256" key="5">
    <source>
        <dbReference type="ARBA" id="ARBA00023015"/>
    </source>
</evidence>
<feature type="domain" description="Sigma-54 factor interaction" evidence="8">
    <location>
        <begin position="141"/>
        <end position="367"/>
    </location>
</feature>
<dbReference type="Pfam" id="PF00072">
    <property type="entry name" value="Response_reg"/>
    <property type="match status" value="1"/>
</dbReference>
<keyword evidence="5" id="KW-0805">Transcription regulation</keyword>
<evidence type="ECO:0000313" key="11">
    <source>
        <dbReference type="Proteomes" id="UP000772181"/>
    </source>
</evidence>
<dbReference type="GO" id="GO:0043565">
    <property type="term" value="F:sequence-specific DNA binding"/>
    <property type="evidence" value="ECO:0007669"/>
    <property type="project" value="InterPro"/>
</dbReference>
<dbReference type="InterPro" id="IPR003593">
    <property type="entry name" value="AAA+_ATPase"/>
</dbReference>
<dbReference type="PRINTS" id="PR01590">
    <property type="entry name" value="HTHFIS"/>
</dbReference>
<dbReference type="PROSITE" id="PS00675">
    <property type="entry name" value="SIGMA54_INTERACT_1"/>
    <property type="match status" value="1"/>
</dbReference>
<dbReference type="GO" id="GO:0005524">
    <property type="term" value="F:ATP binding"/>
    <property type="evidence" value="ECO:0007669"/>
    <property type="project" value="UniProtKB-KW"/>
</dbReference>
<keyword evidence="4" id="KW-0902">Two-component regulatory system</keyword>
<dbReference type="GO" id="GO:0000160">
    <property type="term" value="P:phosphorelay signal transduction system"/>
    <property type="evidence" value="ECO:0007669"/>
    <property type="project" value="UniProtKB-KW"/>
</dbReference>
<dbReference type="InterPro" id="IPR002197">
    <property type="entry name" value="HTH_Fis"/>
</dbReference>
<dbReference type="InterPro" id="IPR027417">
    <property type="entry name" value="P-loop_NTPase"/>
</dbReference>
<evidence type="ECO:0000259" key="8">
    <source>
        <dbReference type="PROSITE" id="PS50045"/>
    </source>
</evidence>
<dbReference type="SMART" id="SM00448">
    <property type="entry name" value="REC"/>
    <property type="match status" value="1"/>
</dbReference>
<dbReference type="PANTHER" id="PTHR32071:SF119">
    <property type="entry name" value="SIGMA L-DEPENDENT TRANSCRIPTIONAL REGULATOR YPLP-RELATED"/>
    <property type="match status" value="1"/>
</dbReference>
<dbReference type="Gene3D" id="1.10.10.60">
    <property type="entry name" value="Homeodomain-like"/>
    <property type="match status" value="1"/>
</dbReference>
<dbReference type="Pfam" id="PF00158">
    <property type="entry name" value="Sigma54_activat"/>
    <property type="match status" value="1"/>
</dbReference>
<dbReference type="InterPro" id="IPR002078">
    <property type="entry name" value="Sigma_54_int"/>
</dbReference>
<dbReference type="Gene3D" id="3.40.50.300">
    <property type="entry name" value="P-loop containing nucleotide triphosphate hydrolases"/>
    <property type="match status" value="1"/>
</dbReference>
<dbReference type="Proteomes" id="UP000772181">
    <property type="component" value="Unassembled WGS sequence"/>
</dbReference>
<dbReference type="InterPro" id="IPR001789">
    <property type="entry name" value="Sig_transdc_resp-reg_receiver"/>
</dbReference>
<dbReference type="GO" id="GO:0006355">
    <property type="term" value="P:regulation of DNA-templated transcription"/>
    <property type="evidence" value="ECO:0007669"/>
    <property type="project" value="InterPro"/>
</dbReference>
<dbReference type="SUPFAM" id="SSF52172">
    <property type="entry name" value="CheY-like"/>
    <property type="match status" value="1"/>
</dbReference>
<dbReference type="InterPro" id="IPR011006">
    <property type="entry name" value="CheY-like_superfamily"/>
</dbReference>
<dbReference type="Gene3D" id="1.10.8.60">
    <property type="match status" value="1"/>
</dbReference>
<evidence type="ECO:0000256" key="7">
    <source>
        <dbReference type="PROSITE-ProRule" id="PRU00169"/>
    </source>
</evidence>
<name>A0A933GNF8_UNCTE</name>
<dbReference type="EMBL" id="JACQWF010000361">
    <property type="protein sequence ID" value="MBI4596335.1"/>
    <property type="molecule type" value="Genomic_DNA"/>
</dbReference>
<evidence type="ECO:0000313" key="10">
    <source>
        <dbReference type="EMBL" id="MBI4596335.1"/>
    </source>
</evidence>
<keyword evidence="1 7" id="KW-0597">Phosphoprotein</keyword>
<dbReference type="SUPFAM" id="SSF46689">
    <property type="entry name" value="Homeodomain-like"/>
    <property type="match status" value="1"/>
</dbReference>
<keyword evidence="3" id="KW-0067">ATP-binding</keyword>
<feature type="domain" description="Response regulatory" evidence="9">
    <location>
        <begin position="2"/>
        <end position="116"/>
    </location>
</feature>
<dbReference type="Pfam" id="PF02954">
    <property type="entry name" value="HTH_8"/>
    <property type="match status" value="1"/>
</dbReference>
<dbReference type="Pfam" id="PF25601">
    <property type="entry name" value="AAA_lid_14"/>
    <property type="match status" value="1"/>
</dbReference>
<evidence type="ECO:0000256" key="6">
    <source>
        <dbReference type="ARBA" id="ARBA00023163"/>
    </source>
</evidence>
<dbReference type="FunFam" id="3.40.50.2300:FF:000018">
    <property type="entry name" value="DNA-binding transcriptional regulator NtrC"/>
    <property type="match status" value="1"/>
</dbReference>
<gene>
    <name evidence="10" type="ORF">HY730_08175</name>
</gene>
<evidence type="ECO:0000256" key="2">
    <source>
        <dbReference type="ARBA" id="ARBA00022741"/>
    </source>
</evidence>
<dbReference type="SUPFAM" id="SSF52540">
    <property type="entry name" value="P-loop containing nucleoside triphosphate hydrolases"/>
    <property type="match status" value="1"/>
</dbReference>
<dbReference type="FunFam" id="3.40.50.300:FF:000006">
    <property type="entry name" value="DNA-binding transcriptional regulator NtrC"/>
    <property type="match status" value="1"/>
</dbReference>
<dbReference type="InterPro" id="IPR058031">
    <property type="entry name" value="AAA_lid_NorR"/>
</dbReference>
<feature type="modified residue" description="4-aspartylphosphate" evidence="7">
    <location>
        <position position="51"/>
    </location>
</feature>
<proteinExistence type="predicted"/>
<evidence type="ECO:0000259" key="9">
    <source>
        <dbReference type="PROSITE" id="PS50110"/>
    </source>
</evidence>
<dbReference type="PROSITE" id="PS00688">
    <property type="entry name" value="SIGMA54_INTERACT_3"/>
    <property type="match status" value="1"/>
</dbReference>
<dbReference type="PANTHER" id="PTHR32071">
    <property type="entry name" value="TRANSCRIPTIONAL REGULATORY PROTEIN"/>
    <property type="match status" value="1"/>
</dbReference>
<accession>A0A933GNF8</accession>
<dbReference type="PROSITE" id="PS50110">
    <property type="entry name" value="RESPONSE_REGULATORY"/>
    <property type="match status" value="1"/>
</dbReference>
<sequence>MKILIADDDRNLRMVLTTELSEEGFEVDHADSGLKVMDLLEKDGYDILVLDLNMPGLGGMEVLQRIQSLEIPVEVIILTGHATVSTAVEAMKLGAYDYLTKPFKLEVLIVVMEKAYEKKRLLQENLLLKTQIKRQATTQRIITKSPAMFEILGNVKKIAQSDFPVLISGESGVGKELIAMAVHEASPRVNEPFIPINCGAIPENMIESELFGHERGAFTGAHAKKLGLLEIANHGTLFLDEIGELTLPLQGKLLRVIETKTFFRVGGIKEVKVDVRFVSATNRDVKSEVEKGQFRSDLYYRISALNLYIPPLRERKECIPLLVENIIKNNLAFKNKRFSDEAVRLLSEYSWPGNVRELQNVVHRTLLLSKSDTIEPDDLPEDLAGQRETASSRLEDIEREHILKVLKDVGGQRGKAAEVLGVDPKTLFRKLSSYGVK</sequence>
<dbReference type="InterPro" id="IPR009057">
    <property type="entry name" value="Homeodomain-like_sf"/>
</dbReference>
<keyword evidence="2" id="KW-0547">Nucleotide-binding</keyword>
<evidence type="ECO:0000256" key="1">
    <source>
        <dbReference type="ARBA" id="ARBA00022553"/>
    </source>
</evidence>
<dbReference type="CDD" id="cd00009">
    <property type="entry name" value="AAA"/>
    <property type="match status" value="1"/>
</dbReference>
<comment type="caution">
    <text evidence="10">The sequence shown here is derived from an EMBL/GenBank/DDBJ whole genome shotgun (WGS) entry which is preliminary data.</text>
</comment>
<dbReference type="PROSITE" id="PS50045">
    <property type="entry name" value="SIGMA54_INTERACT_4"/>
    <property type="match status" value="1"/>
</dbReference>
<evidence type="ECO:0000256" key="4">
    <source>
        <dbReference type="ARBA" id="ARBA00023012"/>
    </source>
</evidence>
<evidence type="ECO:0000256" key="3">
    <source>
        <dbReference type="ARBA" id="ARBA00022840"/>
    </source>
</evidence>
<dbReference type="AlphaFoldDB" id="A0A933GNF8"/>